<dbReference type="PATRIC" id="fig|1341679.3.peg.1768"/>
<protein>
    <submittedName>
        <fullName evidence="1">Uncharacterized protein</fullName>
    </submittedName>
</protein>
<organism evidence="1 2">
    <name type="scientific">Acinetobacter indicus CIP 110367</name>
    <dbReference type="NCBI Taxonomy" id="1341679"/>
    <lineage>
        <taxon>Bacteria</taxon>
        <taxon>Pseudomonadati</taxon>
        <taxon>Pseudomonadota</taxon>
        <taxon>Gammaproteobacteria</taxon>
        <taxon>Moraxellales</taxon>
        <taxon>Moraxellaceae</taxon>
        <taxon>Acinetobacter</taxon>
    </lineage>
</organism>
<name>V2UH39_9GAMM</name>
<gene>
    <name evidence="1" type="ORF">P253_01808</name>
</gene>
<dbReference type="HOGENOM" id="CLU_1084287_0_0_6"/>
<evidence type="ECO:0000313" key="1">
    <source>
        <dbReference type="EMBL" id="ESK47791.1"/>
    </source>
</evidence>
<keyword evidence="2" id="KW-1185">Reference proteome</keyword>
<dbReference type="OrthoDB" id="8482168at2"/>
<dbReference type="RefSeq" id="WP_016658734.1">
    <property type="nucleotide sequence ID" value="NZ_BBSF01000004.1"/>
</dbReference>
<comment type="caution">
    <text evidence="1">The sequence shown here is derived from an EMBL/GenBank/DDBJ whole genome shotgun (WGS) entry which is preliminary data.</text>
</comment>
<dbReference type="EMBL" id="AYET01000004">
    <property type="protein sequence ID" value="ESK47791.1"/>
    <property type="molecule type" value="Genomic_DNA"/>
</dbReference>
<accession>V2UH39</accession>
<reference evidence="1 2" key="1">
    <citation type="submission" date="2013-10" db="EMBL/GenBank/DDBJ databases">
        <title>The Genome Sequence of Acinetobacter indicus CIP 110367.</title>
        <authorList>
            <consortium name="The Broad Institute Genomics Platform"/>
            <consortium name="The Broad Institute Genome Sequencing Center for Infectious Disease"/>
            <person name="Cerqueira G."/>
            <person name="Feldgarden M."/>
            <person name="Courvalin P."/>
            <person name="Grillot-Courvalin C."/>
            <person name="Clermont D."/>
            <person name="Rocha E."/>
            <person name="Yoon E.-J."/>
            <person name="Nemec A."/>
            <person name="Young S.K."/>
            <person name="Zeng Q."/>
            <person name="Gargeya S."/>
            <person name="Fitzgerald M."/>
            <person name="Abouelleil A."/>
            <person name="Alvarado L."/>
            <person name="Berlin A.M."/>
            <person name="Chapman S.B."/>
            <person name="Gainer-Dewar J."/>
            <person name="Goldberg J."/>
            <person name="Gnerre S."/>
            <person name="Griggs A."/>
            <person name="Gujja S."/>
            <person name="Hansen M."/>
            <person name="Howarth C."/>
            <person name="Imamovic A."/>
            <person name="Ireland A."/>
            <person name="Larimer J."/>
            <person name="McCowan C."/>
            <person name="Murphy C."/>
            <person name="Pearson M."/>
            <person name="Poon T.W."/>
            <person name="Priest M."/>
            <person name="Roberts A."/>
            <person name="Saif S."/>
            <person name="Shea T."/>
            <person name="Sykes S."/>
            <person name="Wortman J."/>
            <person name="Nusbaum C."/>
            <person name="Birren B."/>
        </authorList>
    </citation>
    <scope>NUCLEOTIDE SEQUENCE [LARGE SCALE GENOMIC DNA]</scope>
    <source>
        <strain evidence="1 2">CIP 110367</strain>
    </source>
</reference>
<dbReference type="Proteomes" id="UP000018415">
    <property type="component" value="Unassembled WGS sequence"/>
</dbReference>
<proteinExistence type="predicted"/>
<evidence type="ECO:0000313" key="2">
    <source>
        <dbReference type="Proteomes" id="UP000018415"/>
    </source>
</evidence>
<sequence>MIASFSAIAASAASIATFLGWKENRELRKVQTEPLIDIKLEPVEYRIHFLRLKITNVGKGGAHNVKIKLFPEPSLDASFLVTAQKAIKVFMQRDFMIKGVNYLAPNDSKYTDYLSFTGLNPKELDSEYFFNLIFNAEIRYEDLKGKKYKNTYKIDTSELKIYKLGESFEEVLPKALAGIQKSLESMSKNINRQTAFLDKKSKAEETHWNEYELKQKLNYMSYVKRRNKELNIDQDAYLFKKIERRLSIHEVRRKNK</sequence>
<dbReference type="AlphaFoldDB" id="V2UH39"/>